<dbReference type="Pfam" id="PF13456">
    <property type="entry name" value="RVT_3"/>
    <property type="match status" value="1"/>
</dbReference>
<dbReference type="Proteomes" id="UP001459277">
    <property type="component" value="Unassembled WGS sequence"/>
</dbReference>
<evidence type="ECO:0000313" key="2">
    <source>
        <dbReference type="EMBL" id="KAL0002611.1"/>
    </source>
</evidence>
<accession>A0AAW2D042</accession>
<gene>
    <name evidence="2" type="ORF">SO802_016392</name>
</gene>
<dbReference type="GO" id="GO:0003676">
    <property type="term" value="F:nucleic acid binding"/>
    <property type="evidence" value="ECO:0007669"/>
    <property type="project" value="InterPro"/>
</dbReference>
<dbReference type="EMBL" id="JAZDWU010000005">
    <property type="protein sequence ID" value="KAL0002611.1"/>
    <property type="molecule type" value="Genomic_DNA"/>
</dbReference>
<keyword evidence="3" id="KW-1185">Reference proteome</keyword>
<comment type="caution">
    <text evidence="2">The sequence shown here is derived from an EMBL/GenBank/DDBJ whole genome shotgun (WGS) entry which is preliminary data.</text>
</comment>
<dbReference type="AlphaFoldDB" id="A0AAW2D042"/>
<dbReference type="InterPro" id="IPR002156">
    <property type="entry name" value="RNaseH_domain"/>
</dbReference>
<reference evidence="2 3" key="1">
    <citation type="submission" date="2024-01" db="EMBL/GenBank/DDBJ databases">
        <title>A telomere-to-telomere, gap-free genome of sweet tea (Lithocarpus litseifolius).</title>
        <authorList>
            <person name="Zhou J."/>
        </authorList>
    </citation>
    <scope>NUCLEOTIDE SEQUENCE [LARGE SCALE GENOMIC DNA]</scope>
    <source>
        <strain evidence="2">Zhou-2022a</strain>
        <tissue evidence="2">Leaf</tissue>
    </source>
</reference>
<dbReference type="CDD" id="cd06222">
    <property type="entry name" value="RNase_H_like"/>
    <property type="match status" value="1"/>
</dbReference>
<proteinExistence type="predicted"/>
<evidence type="ECO:0000313" key="3">
    <source>
        <dbReference type="Proteomes" id="UP001459277"/>
    </source>
</evidence>
<dbReference type="Gene3D" id="3.30.420.10">
    <property type="entry name" value="Ribonuclease H-like superfamily/Ribonuclease H"/>
    <property type="match status" value="1"/>
</dbReference>
<feature type="domain" description="RNase H type-1" evidence="1">
    <location>
        <begin position="47"/>
        <end position="127"/>
    </location>
</feature>
<organism evidence="2 3">
    <name type="scientific">Lithocarpus litseifolius</name>
    <dbReference type="NCBI Taxonomy" id="425828"/>
    <lineage>
        <taxon>Eukaryota</taxon>
        <taxon>Viridiplantae</taxon>
        <taxon>Streptophyta</taxon>
        <taxon>Embryophyta</taxon>
        <taxon>Tracheophyta</taxon>
        <taxon>Spermatophyta</taxon>
        <taxon>Magnoliopsida</taxon>
        <taxon>eudicotyledons</taxon>
        <taxon>Gunneridae</taxon>
        <taxon>Pentapetalae</taxon>
        <taxon>rosids</taxon>
        <taxon>fabids</taxon>
        <taxon>Fagales</taxon>
        <taxon>Fagaceae</taxon>
        <taxon>Lithocarpus</taxon>
    </lineage>
</organism>
<dbReference type="GO" id="GO:0004523">
    <property type="term" value="F:RNA-DNA hybrid ribonuclease activity"/>
    <property type="evidence" value="ECO:0007669"/>
    <property type="project" value="InterPro"/>
</dbReference>
<evidence type="ECO:0000259" key="1">
    <source>
        <dbReference type="Pfam" id="PF13456"/>
    </source>
</evidence>
<dbReference type="InterPro" id="IPR036397">
    <property type="entry name" value="RNaseH_sf"/>
</dbReference>
<dbReference type="InterPro" id="IPR044730">
    <property type="entry name" value="RNase_H-like_dom_plant"/>
</dbReference>
<protein>
    <recommendedName>
        <fullName evidence="1">RNase H type-1 domain-containing protein</fullName>
    </recommendedName>
</protein>
<name>A0AAW2D042_9ROSI</name>
<sequence>MDPNCPLCDASPKSSLHLFVFCHAARSLYAGNVWGYRPDAMQFYNPEAEAINLATYVAVNREFENVVVESDAKACIKALKAPTDAMPWRISTIIANTLSWAFCGQQFVFRWSSRESNKAAHVLASWCPGKNLSGCFGQGYAPSPFMDVINSEHLNAVVAV</sequence>